<sequence>MKNLSEFLLTVVIPNYNNAKYIKECIYSIFEQSYSGIAQVIIVDDCSTDNSIQVIEELMKEYPTIRLVALSENAGVSNARNMGLNCVQTKYVTFIDADDFYFNKDKLKNEMELIVKYKKQFGKDVLSYSSVVTAQNDLSQFFYPPLNKRAYLQGNVRINLLKGRNFKTIMRDYCISTQVLRNVGGYNFERNLYEDWELLLKLSRQVNFYCTFEYGTAYRSSINGLSKRPIYLLKEKKNEIFYDQIQDISNWVKYEIYTVKIVIDTKASFKRKYYQMRRKTKSILIMFGIYDSIQKKRKT</sequence>
<gene>
    <name evidence="2" type="ORF">BN1180_04022</name>
</gene>
<organism evidence="2 3">
    <name type="scientific">Peribacillus simplex</name>
    <dbReference type="NCBI Taxonomy" id="1478"/>
    <lineage>
        <taxon>Bacteria</taxon>
        <taxon>Bacillati</taxon>
        <taxon>Bacillota</taxon>
        <taxon>Bacilli</taxon>
        <taxon>Bacillales</taxon>
        <taxon>Bacillaceae</taxon>
        <taxon>Peribacillus</taxon>
    </lineage>
</organism>
<feature type="domain" description="Glycosyltransferase 2-like" evidence="1">
    <location>
        <begin position="10"/>
        <end position="140"/>
    </location>
</feature>
<evidence type="ECO:0000313" key="3">
    <source>
        <dbReference type="Proteomes" id="UP000182110"/>
    </source>
</evidence>
<comment type="caution">
    <text evidence="2">The sequence shown here is derived from an EMBL/GenBank/DDBJ whole genome shotgun (WGS) entry which is preliminary data.</text>
</comment>
<dbReference type="CDD" id="cd00761">
    <property type="entry name" value="Glyco_tranf_GTA_type"/>
    <property type="match status" value="1"/>
</dbReference>
<name>A0AAN2PJL2_9BACI</name>
<evidence type="ECO:0000313" key="2">
    <source>
        <dbReference type="EMBL" id="CEG33840.1"/>
    </source>
</evidence>
<evidence type="ECO:0000259" key="1">
    <source>
        <dbReference type="Pfam" id="PF00535"/>
    </source>
</evidence>
<dbReference type="Proteomes" id="UP000182110">
    <property type="component" value="Unassembled WGS sequence"/>
</dbReference>
<dbReference type="InterPro" id="IPR029044">
    <property type="entry name" value="Nucleotide-diphossugar_trans"/>
</dbReference>
<dbReference type="InterPro" id="IPR001173">
    <property type="entry name" value="Glyco_trans_2-like"/>
</dbReference>
<dbReference type="PANTHER" id="PTHR43685">
    <property type="entry name" value="GLYCOSYLTRANSFERASE"/>
    <property type="match status" value="1"/>
</dbReference>
<accession>A0AAN2PJL2</accession>
<dbReference type="SUPFAM" id="SSF53448">
    <property type="entry name" value="Nucleotide-diphospho-sugar transferases"/>
    <property type="match status" value="1"/>
</dbReference>
<protein>
    <submittedName>
        <fullName evidence="2">N-acetylgalactosaminyl-diphosphoundecaprenol glucuronosyltransferase</fullName>
    </submittedName>
</protein>
<dbReference type="Gene3D" id="3.90.550.10">
    <property type="entry name" value="Spore Coat Polysaccharide Biosynthesis Protein SpsA, Chain A"/>
    <property type="match status" value="1"/>
</dbReference>
<reference evidence="2 3" key="1">
    <citation type="journal article" date="2014" name="Genome Announc.">
        <title>Genome Sequence of Bacillus simplex Strain P558, Isolated from a Human Fecal Sample.</title>
        <authorList>
            <person name="Croce O."/>
            <person name="Hugon P."/>
            <person name="Lagier J.C."/>
            <person name="Bibi F."/>
            <person name="Robert C."/>
            <person name="Azhar E.I."/>
            <person name="Raoult D."/>
            <person name="Fournier P.E."/>
        </authorList>
    </citation>
    <scope>NUCLEOTIDE SEQUENCE [LARGE SCALE GENOMIC DNA]</scope>
    <source>
        <strain evidence="2 3">P558</strain>
    </source>
</reference>
<dbReference type="PANTHER" id="PTHR43685:SF2">
    <property type="entry name" value="GLYCOSYLTRANSFERASE 2-LIKE DOMAIN-CONTAINING PROTEIN"/>
    <property type="match status" value="1"/>
</dbReference>
<dbReference type="EMBL" id="CCXW01000001">
    <property type="protein sequence ID" value="CEG33840.1"/>
    <property type="molecule type" value="Genomic_DNA"/>
</dbReference>
<dbReference type="InterPro" id="IPR050834">
    <property type="entry name" value="Glycosyltransf_2"/>
</dbReference>
<dbReference type="Pfam" id="PF00535">
    <property type="entry name" value="Glycos_transf_2"/>
    <property type="match status" value="1"/>
</dbReference>
<keyword evidence="3" id="KW-1185">Reference proteome</keyword>
<dbReference type="AlphaFoldDB" id="A0AAN2PJL2"/>
<dbReference type="RefSeq" id="WP_072273289.1">
    <property type="nucleotide sequence ID" value="NZ_CCXW01000001.1"/>
</dbReference>
<proteinExistence type="predicted"/>